<dbReference type="InterPro" id="IPR013595">
    <property type="entry name" value="Pept_S33_TAP-like_C"/>
</dbReference>
<evidence type="ECO:0000256" key="3">
    <source>
        <dbReference type="ARBA" id="ARBA00022801"/>
    </source>
</evidence>
<dbReference type="PANTHER" id="PTHR43248:SF29">
    <property type="entry name" value="TRIPEPTIDYL AMINOPEPTIDASE"/>
    <property type="match status" value="1"/>
</dbReference>
<dbReference type="EMBL" id="FQVN01000023">
    <property type="protein sequence ID" value="SHH11383.1"/>
    <property type="molecule type" value="Genomic_DNA"/>
</dbReference>
<organism evidence="8 9">
    <name type="scientific">Streptoalloteichus hindustanus</name>
    <dbReference type="NCBI Taxonomy" id="2017"/>
    <lineage>
        <taxon>Bacteria</taxon>
        <taxon>Bacillati</taxon>
        <taxon>Actinomycetota</taxon>
        <taxon>Actinomycetes</taxon>
        <taxon>Pseudonocardiales</taxon>
        <taxon>Pseudonocardiaceae</taxon>
        <taxon>Streptoalloteichus</taxon>
    </lineage>
</organism>
<evidence type="ECO:0000259" key="6">
    <source>
        <dbReference type="Pfam" id="PF00561"/>
    </source>
</evidence>
<dbReference type="AlphaFoldDB" id="A0A1M5QCY8"/>
<keyword evidence="3" id="KW-0378">Hydrolase</keyword>
<evidence type="ECO:0000313" key="8">
    <source>
        <dbReference type="EMBL" id="SHH11383.1"/>
    </source>
</evidence>
<evidence type="ECO:0000256" key="4">
    <source>
        <dbReference type="SAM" id="MobiDB-lite"/>
    </source>
</evidence>
<feature type="signal peptide" evidence="5">
    <location>
        <begin position="1"/>
        <end position="37"/>
    </location>
</feature>
<dbReference type="Pfam" id="PF08386">
    <property type="entry name" value="Abhydrolase_4"/>
    <property type="match status" value="1"/>
</dbReference>
<protein>
    <submittedName>
        <fullName evidence="8">TAP-like protein</fullName>
    </submittedName>
</protein>
<dbReference type="InterPro" id="IPR051601">
    <property type="entry name" value="Serine_prot/Carboxylest_S33"/>
</dbReference>
<dbReference type="Pfam" id="PF00561">
    <property type="entry name" value="Abhydrolase_1"/>
    <property type="match status" value="1"/>
</dbReference>
<dbReference type="InterPro" id="IPR000073">
    <property type="entry name" value="AB_hydrolase_1"/>
</dbReference>
<feature type="region of interest" description="Disordered" evidence="4">
    <location>
        <begin position="364"/>
        <end position="383"/>
    </location>
</feature>
<feature type="domain" description="AB hydrolase-1" evidence="6">
    <location>
        <begin position="131"/>
        <end position="294"/>
    </location>
</feature>
<feature type="domain" description="Peptidase S33 tripeptidyl aminopeptidase-like C-terminal" evidence="7">
    <location>
        <begin position="424"/>
        <end position="524"/>
    </location>
</feature>
<comment type="similarity">
    <text evidence="1">Belongs to the peptidase S33 family.</text>
</comment>
<name>A0A1M5QCY8_STRHI</name>
<feature type="chain" id="PRO_5012725595" evidence="5">
    <location>
        <begin position="38"/>
        <end position="534"/>
    </location>
</feature>
<accession>A0A1M5QCY8</accession>
<reference evidence="8 9" key="1">
    <citation type="submission" date="2016-11" db="EMBL/GenBank/DDBJ databases">
        <authorList>
            <person name="Jaros S."/>
            <person name="Januszkiewicz K."/>
            <person name="Wedrychowicz H."/>
        </authorList>
    </citation>
    <scope>NUCLEOTIDE SEQUENCE [LARGE SCALE GENOMIC DNA]</scope>
    <source>
        <strain evidence="8 9">DSM 44523</strain>
    </source>
</reference>
<dbReference type="InterPro" id="IPR029058">
    <property type="entry name" value="AB_hydrolase_fold"/>
</dbReference>
<proteinExistence type="inferred from homology"/>
<evidence type="ECO:0000256" key="1">
    <source>
        <dbReference type="ARBA" id="ARBA00010088"/>
    </source>
</evidence>
<evidence type="ECO:0000256" key="5">
    <source>
        <dbReference type="SAM" id="SignalP"/>
    </source>
</evidence>
<dbReference type="Proteomes" id="UP000184501">
    <property type="component" value="Unassembled WGS sequence"/>
</dbReference>
<evidence type="ECO:0000313" key="9">
    <source>
        <dbReference type="Proteomes" id="UP000184501"/>
    </source>
</evidence>
<keyword evidence="9" id="KW-1185">Reference proteome</keyword>
<dbReference type="Gene3D" id="3.40.50.1820">
    <property type="entry name" value="alpha/beta hydrolase"/>
    <property type="match status" value="1"/>
</dbReference>
<gene>
    <name evidence="8" type="ORF">SAMN05444320_12310</name>
</gene>
<dbReference type="SUPFAM" id="SSF53474">
    <property type="entry name" value="alpha/beta-Hydrolases"/>
    <property type="match status" value="1"/>
</dbReference>
<dbReference type="PANTHER" id="PTHR43248">
    <property type="entry name" value="2-SUCCINYL-6-HYDROXY-2,4-CYCLOHEXADIENE-1-CARBOXYLATE SYNTHASE"/>
    <property type="match status" value="1"/>
</dbReference>
<sequence>MPVPPHPPARRGRIAARVGAVLAAVSCALGLAPGVVAGSTEAVDALADAAPTPALSWSDCGDGFQCSRAKVPLDYRRPAAEHVELAVIRLPATDPGRRVGSLFVNFGGPGASGVDRLRGRARWPWLFSEELRARFDLVSWDPRAVSRSSPVRCFATSAEQQAFFASFPEMPGDPAGEPAFYARSRELVDRCQQRAERLLPHMTTVNTARDLDLLRRAVGERQLTYHGISYGTYVGAVYANLFPGRVRALVFDGSMDFRGNATGHGTDGATKPVDARQDVATGIAETFDAFLRECAKAGPRCAFSAGDVHAKWRTLADRARRAPITITEPDGTATTYTYSRLVNLAADLSAPDDWPGIATTLQRLHDAPDQPTAPPKAPAGGDEPYLNNRTEAFHAIQCADSVVPRDEATYSRLAETEDARVPRFGRIAVFNMMSCASWPAHAVRPYPGPWKRHTANPILVVNSRFDPATPLKGARDGLHQLARARLLVVEGSGHSTMLVPSTCSERVRRDYLVSGTLPPPDATCGVDRGPFDPR</sequence>
<dbReference type="RefSeq" id="WP_234996042.1">
    <property type="nucleotide sequence ID" value="NZ_FQVN01000023.1"/>
</dbReference>
<evidence type="ECO:0000259" key="7">
    <source>
        <dbReference type="Pfam" id="PF08386"/>
    </source>
</evidence>
<evidence type="ECO:0000256" key="2">
    <source>
        <dbReference type="ARBA" id="ARBA00022729"/>
    </source>
</evidence>
<keyword evidence="2 5" id="KW-0732">Signal</keyword>
<dbReference type="GO" id="GO:0016787">
    <property type="term" value="F:hydrolase activity"/>
    <property type="evidence" value="ECO:0007669"/>
    <property type="project" value="UniProtKB-KW"/>
</dbReference>
<dbReference type="STRING" id="2017.SAMN05444320_12310"/>